<dbReference type="AlphaFoldDB" id="A0A1M7B2G8"/>
<evidence type="ECO:0000313" key="11">
    <source>
        <dbReference type="EMBL" id="SHL49131.1"/>
    </source>
</evidence>
<sequence>MRKPVMSKAEAEEITDRAPQVRRTVTRTLVVLAGMFVFAFALVPLYDVFCQVTGLNGKTSASAQTLANQDADMSRTVNMQFITRSSAGLPWQLEAHTRQVQVHPGASVEVYFTFTNLSDRTMVARAVPSVTPSEAATHLRKLACFCFQNQQLGPGESFKAPLVFQLTRELPDDIRTVTMVYTLHPQDSGPRQVQVSDPTFDQWLAGHVSALDLAMDNS</sequence>
<dbReference type="SUPFAM" id="SSF110111">
    <property type="entry name" value="Ctag/Cox11"/>
    <property type="match status" value="1"/>
</dbReference>
<keyword evidence="6" id="KW-0735">Signal-anchor</keyword>
<dbReference type="GO" id="GO:0005507">
    <property type="term" value="F:copper ion binding"/>
    <property type="evidence" value="ECO:0007669"/>
    <property type="project" value="InterPro"/>
</dbReference>
<keyword evidence="9 10" id="KW-0472">Membrane</keyword>
<dbReference type="GO" id="GO:0005886">
    <property type="term" value="C:plasma membrane"/>
    <property type="evidence" value="ECO:0007669"/>
    <property type="project" value="UniProtKB-SubCell"/>
</dbReference>
<evidence type="ECO:0000256" key="2">
    <source>
        <dbReference type="ARBA" id="ARBA00004382"/>
    </source>
</evidence>
<dbReference type="STRING" id="44933.SAMN05660971_00734"/>
<keyword evidence="7 10" id="KW-1133">Transmembrane helix</keyword>
<evidence type="ECO:0000256" key="5">
    <source>
        <dbReference type="ARBA" id="ARBA00022692"/>
    </source>
</evidence>
<keyword evidence="5 10" id="KW-0812">Transmembrane</keyword>
<evidence type="ECO:0000256" key="1">
    <source>
        <dbReference type="ARBA" id="ARBA00004007"/>
    </source>
</evidence>
<organism evidence="11 12">
    <name type="scientific">Halomonas cupida</name>
    <dbReference type="NCBI Taxonomy" id="44933"/>
    <lineage>
        <taxon>Bacteria</taxon>
        <taxon>Pseudomonadati</taxon>
        <taxon>Pseudomonadota</taxon>
        <taxon>Gammaproteobacteria</taxon>
        <taxon>Oceanospirillales</taxon>
        <taxon>Halomonadaceae</taxon>
        <taxon>Halomonas</taxon>
    </lineage>
</organism>
<comment type="similarity">
    <text evidence="3">Belongs to the COX11/CtaG family.</text>
</comment>
<protein>
    <recommendedName>
        <fullName evidence="4">Cytochrome c oxidase assembly protein CtaG</fullName>
    </recommendedName>
</protein>
<proteinExistence type="inferred from homology"/>
<evidence type="ECO:0000313" key="12">
    <source>
        <dbReference type="Proteomes" id="UP000184123"/>
    </source>
</evidence>
<keyword evidence="8" id="KW-0186">Copper</keyword>
<comment type="subcellular location">
    <subcellularLocation>
        <location evidence="2">Cell inner membrane</location>
        <topology evidence="2">Single-pass type II membrane protein</topology>
        <orientation evidence="2">Periplasmic side</orientation>
    </subcellularLocation>
</comment>
<accession>A0A1M7B2G8</accession>
<evidence type="ECO:0000256" key="3">
    <source>
        <dbReference type="ARBA" id="ARBA00009620"/>
    </source>
</evidence>
<dbReference type="Proteomes" id="UP000184123">
    <property type="component" value="Unassembled WGS sequence"/>
</dbReference>
<reference evidence="11 12" key="1">
    <citation type="submission" date="2016-11" db="EMBL/GenBank/DDBJ databases">
        <authorList>
            <person name="Jaros S."/>
            <person name="Januszkiewicz K."/>
            <person name="Wedrychowicz H."/>
        </authorList>
    </citation>
    <scope>NUCLEOTIDE SEQUENCE [LARGE SCALE GENOMIC DNA]</scope>
    <source>
        <strain evidence="11 12">DSM 4740</strain>
    </source>
</reference>
<evidence type="ECO:0000256" key="10">
    <source>
        <dbReference type="SAM" id="Phobius"/>
    </source>
</evidence>
<evidence type="ECO:0000256" key="9">
    <source>
        <dbReference type="ARBA" id="ARBA00023136"/>
    </source>
</evidence>
<dbReference type="Gene3D" id="2.60.370.10">
    <property type="entry name" value="Ctag/Cox11"/>
    <property type="match status" value="1"/>
</dbReference>
<dbReference type="EMBL" id="FRCA01000001">
    <property type="protein sequence ID" value="SHL49131.1"/>
    <property type="molecule type" value="Genomic_DNA"/>
</dbReference>
<dbReference type="InterPro" id="IPR007533">
    <property type="entry name" value="Cyt_c_oxidase_assmbl_CtaG"/>
</dbReference>
<dbReference type="PANTHER" id="PTHR21320:SF3">
    <property type="entry name" value="CYTOCHROME C OXIDASE ASSEMBLY PROTEIN COX11, MITOCHONDRIAL-RELATED"/>
    <property type="match status" value="1"/>
</dbReference>
<gene>
    <name evidence="11" type="ORF">SAMN05660971_00734</name>
</gene>
<evidence type="ECO:0000256" key="4">
    <source>
        <dbReference type="ARBA" id="ARBA00015384"/>
    </source>
</evidence>
<dbReference type="PANTHER" id="PTHR21320">
    <property type="entry name" value="CYTOCHROME C OXIDASE ASSEMBLY PROTEIN COX11-RELATED"/>
    <property type="match status" value="1"/>
</dbReference>
<evidence type="ECO:0000256" key="7">
    <source>
        <dbReference type="ARBA" id="ARBA00022989"/>
    </source>
</evidence>
<name>A0A1M7B2G8_9GAMM</name>
<evidence type="ECO:0000256" key="8">
    <source>
        <dbReference type="ARBA" id="ARBA00023008"/>
    </source>
</evidence>
<evidence type="ECO:0000256" key="6">
    <source>
        <dbReference type="ARBA" id="ARBA00022968"/>
    </source>
</evidence>
<dbReference type="Pfam" id="PF04442">
    <property type="entry name" value="CtaG_Cox11"/>
    <property type="match status" value="1"/>
</dbReference>
<feature type="transmembrane region" description="Helical" evidence="10">
    <location>
        <begin position="29"/>
        <end position="46"/>
    </location>
</feature>
<dbReference type="InterPro" id="IPR023471">
    <property type="entry name" value="CtaG/Cox11_dom_sf"/>
</dbReference>
<dbReference type="NCBIfam" id="NF003465">
    <property type="entry name" value="PRK05089.1"/>
    <property type="match status" value="1"/>
</dbReference>
<comment type="function">
    <text evidence="1">Exerts its effect at some terminal stage of cytochrome c oxidase synthesis, probably by being involved in the insertion of the copper B into subunit I.</text>
</comment>